<evidence type="ECO:0000256" key="5">
    <source>
        <dbReference type="SAM" id="MobiDB-lite"/>
    </source>
</evidence>
<evidence type="ECO:0000313" key="8">
    <source>
        <dbReference type="RefSeq" id="XP_022737802.1"/>
    </source>
</evidence>
<keyword evidence="3" id="KW-0378">Hydrolase</keyword>
<evidence type="ECO:0000256" key="4">
    <source>
        <dbReference type="ARBA" id="ARBA00022807"/>
    </source>
</evidence>
<dbReference type="PANTHER" id="PTHR46915:SF6">
    <property type="entry name" value="CYSTEINE PROTEINASES SUPERFAMILY PROTEIN"/>
    <property type="match status" value="1"/>
</dbReference>
<dbReference type="PROSITE" id="PS50600">
    <property type="entry name" value="ULP_PROTEASE"/>
    <property type="match status" value="1"/>
</dbReference>
<proteinExistence type="inferred from homology"/>
<dbReference type="InterPro" id="IPR038765">
    <property type="entry name" value="Papain-like_cys_pep_sf"/>
</dbReference>
<comment type="similarity">
    <text evidence="1">Belongs to the peptidase C48 family.</text>
</comment>
<keyword evidence="7" id="KW-1185">Reference proteome</keyword>
<dbReference type="GeneID" id="111290662"/>
<dbReference type="SUPFAM" id="SSF54001">
    <property type="entry name" value="Cysteine proteinases"/>
    <property type="match status" value="1"/>
</dbReference>
<dbReference type="Gene3D" id="3.40.395.10">
    <property type="entry name" value="Adenoviral Proteinase, Chain A"/>
    <property type="match status" value="1"/>
</dbReference>
<dbReference type="PANTHER" id="PTHR46915">
    <property type="entry name" value="UBIQUITIN-LIKE PROTEASE 4-RELATED"/>
    <property type="match status" value="1"/>
</dbReference>
<dbReference type="GO" id="GO:0016926">
    <property type="term" value="P:protein desumoylation"/>
    <property type="evidence" value="ECO:0007669"/>
    <property type="project" value="UniProtKB-ARBA"/>
</dbReference>
<sequence length="252" mass="29638">MAKRRKLEMQIIHDDDEEESASAVTNSTFSGGFSRSKRSQRRVRTGNSRQQGMLNSDLFSHCFENIWKSFSDNRRASFAYLDCLWFSLYMDESYKEKVLVWIRRKHIFSKKYVFVPIVHWSHWNLLIFCNFGELLQSETRTTCMLLLDSLRMAGPRQLEPTIRKFVLDIYEAEKRPEKKEVISKIPLLVPKVPQQTNGEACGSLVLYFMSLFMESAPENFSISGGYPYFMKEDWFAPEDFNCFCKRFQLCGL</sequence>
<dbReference type="GO" id="GO:0008234">
    <property type="term" value="F:cysteine-type peptidase activity"/>
    <property type="evidence" value="ECO:0007669"/>
    <property type="project" value="UniProtKB-KW"/>
</dbReference>
<evidence type="ECO:0000256" key="1">
    <source>
        <dbReference type="ARBA" id="ARBA00005234"/>
    </source>
</evidence>
<evidence type="ECO:0000313" key="7">
    <source>
        <dbReference type="Proteomes" id="UP000515121"/>
    </source>
</evidence>
<feature type="compositionally biased region" description="Basic residues" evidence="5">
    <location>
        <begin position="35"/>
        <end position="44"/>
    </location>
</feature>
<name>A0A6P5YBN7_DURZI</name>
<keyword evidence="4" id="KW-0788">Thiol protease</keyword>
<keyword evidence="2 8" id="KW-0645">Protease</keyword>
<protein>
    <submittedName>
        <fullName evidence="8">Probable ubiquitin-like-specific protease 2A isoform X1</fullName>
    </submittedName>
</protein>
<dbReference type="OrthoDB" id="1939479at2759"/>
<evidence type="ECO:0000259" key="6">
    <source>
        <dbReference type="PROSITE" id="PS50600"/>
    </source>
</evidence>
<dbReference type="InterPro" id="IPR003653">
    <property type="entry name" value="Peptidase_C48_C"/>
</dbReference>
<dbReference type="Pfam" id="PF02902">
    <property type="entry name" value="Peptidase_C48"/>
    <property type="match status" value="1"/>
</dbReference>
<gene>
    <name evidence="8" type="primary">LOC111290662</name>
</gene>
<organism evidence="7 8">
    <name type="scientific">Durio zibethinus</name>
    <name type="common">Durian</name>
    <dbReference type="NCBI Taxonomy" id="66656"/>
    <lineage>
        <taxon>Eukaryota</taxon>
        <taxon>Viridiplantae</taxon>
        <taxon>Streptophyta</taxon>
        <taxon>Embryophyta</taxon>
        <taxon>Tracheophyta</taxon>
        <taxon>Spermatophyta</taxon>
        <taxon>Magnoliopsida</taxon>
        <taxon>eudicotyledons</taxon>
        <taxon>Gunneridae</taxon>
        <taxon>Pentapetalae</taxon>
        <taxon>rosids</taxon>
        <taxon>malvids</taxon>
        <taxon>Malvales</taxon>
        <taxon>Malvaceae</taxon>
        <taxon>Helicteroideae</taxon>
        <taxon>Durio</taxon>
    </lineage>
</organism>
<reference evidence="8" key="1">
    <citation type="submission" date="2025-08" db="UniProtKB">
        <authorList>
            <consortium name="RefSeq"/>
        </authorList>
    </citation>
    <scope>IDENTIFICATION</scope>
    <source>
        <tissue evidence="8">Fruit stalk</tissue>
    </source>
</reference>
<accession>A0A6P5YBN7</accession>
<feature type="region of interest" description="Disordered" evidence="5">
    <location>
        <begin position="16"/>
        <end position="48"/>
    </location>
</feature>
<dbReference type="RefSeq" id="XP_022737802.1">
    <property type="nucleotide sequence ID" value="XM_022882067.1"/>
</dbReference>
<feature type="compositionally biased region" description="Polar residues" evidence="5">
    <location>
        <begin position="22"/>
        <end position="33"/>
    </location>
</feature>
<dbReference type="KEGG" id="dzi:111290662"/>
<dbReference type="GO" id="GO:0006508">
    <property type="term" value="P:proteolysis"/>
    <property type="evidence" value="ECO:0007669"/>
    <property type="project" value="UniProtKB-KW"/>
</dbReference>
<feature type="domain" description="Ubiquitin-like protease family profile" evidence="6">
    <location>
        <begin position="33"/>
        <end position="212"/>
    </location>
</feature>
<evidence type="ECO:0000256" key="2">
    <source>
        <dbReference type="ARBA" id="ARBA00022670"/>
    </source>
</evidence>
<evidence type="ECO:0000256" key="3">
    <source>
        <dbReference type="ARBA" id="ARBA00022801"/>
    </source>
</evidence>
<dbReference type="Proteomes" id="UP000515121">
    <property type="component" value="Unplaced"/>
</dbReference>
<dbReference type="AlphaFoldDB" id="A0A6P5YBN7"/>